<reference evidence="1" key="2">
    <citation type="journal article" date="2015" name="Data Brief">
        <title>Shoot transcriptome of the giant reed, Arundo donax.</title>
        <authorList>
            <person name="Barrero R.A."/>
            <person name="Guerrero F.D."/>
            <person name="Moolhuijzen P."/>
            <person name="Goolsby J.A."/>
            <person name="Tidwell J."/>
            <person name="Bellgard S.E."/>
            <person name="Bellgard M.I."/>
        </authorList>
    </citation>
    <scope>NUCLEOTIDE SEQUENCE</scope>
    <source>
        <tissue evidence="1">Shoot tissue taken approximately 20 cm above the soil surface</tissue>
    </source>
</reference>
<protein>
    <submittedName>
        <fullName evidence="1">Uncharacterized protein</fullName>
    </submittedName>
</protein>
<dbReference type="EMBL" id="GBRH01167661">
    <property type="protein sequence ID" value="JAE30235.1"/>
    <property type="molecule type" value="Transcribed_RNA"/>
</dbReference>
<name>A0A0A9GZ33_ARUDO</name>
<reference evidence="1" key="1">
    <citation type="submission" date="2014-09" db="EMBL/GenBank/DDBJ databases">
        <authorList>
            <person name="Magalhaes I.L.F."/>
            <person name="Oliveira U."/>
            <person name="Santos F.R."/>
            <person name="Vidigal T.H.D.A."/>
            <person name="Brescovit A.D."/>
            <person name="Santos A.J."/>
        </authorList>
    </citation>
    <scope>NUCLEOTIDE SEQUENCE</scope>
    <source>
        <tissue evidence="1">Shoot tissue taken approximately 20 cm above the soil surface</tissue>
    </source>
</reference>
<accession>A0A0A9GZ33</accession>
<evidence type="ECO:0000313" key="1">
    <source>
        <dbReference type="EMBL" id="JAE30235.1"/>
    </source>
</evidence>
<proteinExistence type="predicted"/>
<organism evidence="1">
    <name type="scientific">Arundo donax</name>
    <name type="common">Giant reed</name>
    <name type="synonym">Donax arundinaceus</name>
    <dbReference type="NCBI Taxonomy" id="35708"/>
    <lineage>
        <taxon>Eukaryota</taxon>
        <taxon>Viridiplantae</taxon>
        <taxon>Streptophyta</taxon>
        <taxon>Embryophyta</taxon>
        <taxon>Tracheophyta</taxon>
        <taxon>Spermatophyta</taxon>
        <taxon>Magnoliopsida</taxon>
        <taxon>Liliopsida</taxon>
        <taxon>Poales</taxon>
        <taxon>Poaceae</taxon>
        <taxon>PACMAD clade</taxon>
        <taxon>Arundinoideae</taxon>
        <taxon>Arundineae</taxon>
        <taxon>Arundo</taxon>
    </lineage>
</organism>
<dbReference type="AlphaFoldDB" id="A0A0A9GZ33"/>
<sequence length="51" mass="5549">MVTSFRSVPRAALQAAFSAIVLPSANHTLLSRQKFSSLQQFSSVVVGNRRS</sequence>